<keyword evidence="4" id="KW-0472">Membrane</keyword>
<accession>A0A2G0V7A2</accession>
<protein>
    <submittedName>
        <fullName evidence="6">Phosphoribosyl transferase</fullName>
    </submittedName>
</protein>
<dbReference type="Pfam" id="PF00591">
    <property type="entry name" value="Glycos_transf_3"/>
    <property type="match status" value="1"/>
</dbReference>
<dbReference type="InterPro" id="IPR000312">
    <property type="entry name" value="Glycosyl_Trfase_fam3"/>
</dbReference>
<feature type="transmembrane region" description="Helical" evidence="4">
    <location>
        <begin position="189"/>
        <end position="210"/>
    </location>
</feature>
<dbReference type="Gene3D" id="3.40.1030.10">
    <property type="entry name" value="Nucleoside phosphorylase/phosphoribosyltransferase catalytic domain"/>
    <property type="match status" value="1"/>
</dbReference>
<keyword evidence="4" id="KW-0812">Transmembrane</keyword>
<dbReference type="OrthoDB" id="9806430at2"/>
<keyword evidence="1" id="KW-0328">Glycosyltransferase</keyword>
<dbReference type="PANTHER" id="PTHR43285">
    <property type="entry name" value="ANTHRANILATE PHOSPHORIBOSYLTRANSFERASE"/>
    <property type="match status" value="1"/>
</dbReference>
<evidence type="ECO:0000256" key="1">
    <source>
        <dbReference type="ARBA" id="ARBA00022676"/>
    </source>
</evidence>
<dbReference type="GO" id="GO:0004048">
    <property type="term" value="F:anthranilate phosphoribosyltransferase activity"/>
    <property type="evidence" value="ECO:0007669"/>
    <property type="project" value="InterPro"/>
</dbReference>
<keyword evidence="3" id="KW-0028">Amino-acid biosynthesis</keyword>
<keyword evidence="3" id="KW-0822">Tryptophan biosynthesis</keyword>
<dbReference type="AlphaFoldDB" id="A0A2G0V7A2"/>
<proteinExistence type="predicted"/>
<comment type="caution">
    <text evidence="6">The sequence shown here is derived from an EMBL/GenBank/DDBJ whole genome shotgun (WGS) entry which is preliminary data.</text>
</comment>
<dbReference type="PANTHER" id="PTHR43285:SF2">
    <property type="entry name" value="ANTHRANILATE PHOSPHORIBOSYLTRANSFERASE"/>
    <property type="match status" value="1"/>
</dbReference>
<dbReference type="InterPro" id="IPR035902">
    <property type="entry name" value="Nuc_phospho_transferase"/>
</dbReference>
<keyword evidence="4" id="KW-1133">Transmembrane helix</keyword>
<dbReference type="RefSeq" id="WP_099336777.1">
    <property type="nucleotide sequence ID" value="NZ_MKGN01000002.1"/>
</dbReference>
<name>A0A2G0V7A2_9PROT</name>
<keyword evidence="3" id="KW-0057">Aromatic amino acid biosynthesis</keyword>
<dbReference type="InterPro" id="IPR005940">
    <property type="entry name" value="Anthranilate_Pribosyl_Tfrase"/>
</dbReference>
<dbReference type="GO" id="GO:0000162">
    <property type="term" value="P:L-tryptophan biosynthetic process"/>
    <property type="evidence" value="ECO:0007669"/>
    <property type="project" value="UniProtKB-KW"/>
</dbReference>
<organism evidence="6 7">
    <name type="scientific">Candidatus Tremblayella phenacoccinincola</name>
    <dbReference type="NCBI Taxonomy" id="1010676"/>
    <lineage>
        <taxon>Bacteria</taxon>
        <taxon>Pseudomonadati</taxon>
        <taxon>Pseudomonadota</taxon>
        <taxon>Betaproteobacteria</taxon>
        <taxon>Candidatus Tremblayella</taxon>
    </lineage>
</organism>
<sequence>METKPNIQYFIECRSISYYRAMNFFKANCFYGLYVNELLLLVYNIKARGEYMNEALGIIISLLANSIWFPRPYSLFSDIVGTGGDAANSLNISTISSIVASGCRVSIIKHGNRSNYRVGSSDLIAYFNISLNIAPVHSRLVFDKTSYCFLLAVNYHIALKLLIKLRNRVKVNTIFNIVGPLINPSMPSLILVGIYDCYLFAFITNLIIIFNYCYAISVCGGGLDELVLHFPTKAIEVKNKLITKYLLTSLDFKLDIQYVEDIFNISNSYRLYSLNRLLKGKGNRQRIISIASNTSLLFKLFSSRSILKAIRSSLKEIVSSKPYAKVSSLANL</sequence>
<keyword evidence="2 6" id="KW-0808">Transferase</keyword>
<evidence type="ECO:0000256" key="2">
    <source>
        <dbReference type="ARBA" id="ARBA00022679"/>
    </source>
</evidence>
<evidence type="ECO:0000256" key="4">
    <source>
        <dbReference type="SAM" id="Phobius"/>
    </source>
</evidence>
<dbReference type="NCBIfam" id="TIGR01245">
    <property type="entry name" value="trpD"/>
    <property type="match status" value="1"/>
</dbReference>
<dbReference type="Gene3D" id="1.20.970.10">
    <property type="entry name" value="Transferase, Pyrimidine Nucleoside Phosphorylase, Chain C"/>
    <property type="match status" value="1"/>
</dbReference>
<dbReference type="EMBL" id="MKGN01000002">
    <property type="protein sequence ID" value="PHN16351.1"/>
    <property type="molecule type" value="Genomic_DNA"/>
</dbReference>
<feature type="domain" description="Glycosyl transferase family 3" evidence="5">
    <location>
        <begin position="77"/>
        <end position="316"/>
    </location>
</feature>
<dbReference type="GO" id="GO:0005829">
    <property type="term" value="C:cytosol"/>
    <property type="evidence" value="ECO:0007669"/>
    <property type="project" value="TreeGrafter"/>
</dbReference>
<evidence type="ECO:0000256" key="3">
    <source>
        <dbReference type="ARBA" id="ARBA00022822"/>
    </source>
</evidence>
<evidence type="ECO:0000313" key="7">
    <source>
        <dbReference type="Proteomes" id="UP000222818"/>
    </source>
</evidence>
<reference evidence="6 7" key="1">
    <citation type="journal article" date="2017" name="ISME J.">
        <title>Tremblaya phenacola PPER: an evolutionary beta-gammaproteobacterium collage.</title>
        <authorList>
            <person name="Gil R."/>
            <person name="Vargas-Chavez C."/>
            <person name="Lopez-Madrigal S."/>
            <person name="Santos-Garcia D."/>
            <person name="Latorre A."/>
            <person name="Moya A."/>
        </authorList>
    </citation>
    <scope>NUCLEOTIDE SEQUENCE [LARGE SCALE GENOMIC DNA]</scope>
    <source>
        <strain evidence="6 7">PPER</strain>
    </source>
</reference>
<evidence type="ECO:0000313" key="6">
    <source>
        <dbReference type="EMBL" id="PHN16351.1"/>
    </source>
</evidence>
<evidence type="ECO:0000259" key="5">
    <source>
        <dbReference type="Pfam" id="PF00591"/>
    </source>
</evidence>
<dbReference type="Proteomes" id="UP000222818">
    <property type="component" value="Unassembled WGS sequence"/>
</dbReference>
<keyword evidence="7" id="KW-1185">Reference proteome</keyword>
<dbReference type="SUPFAM" id="SSF52418">
    <property type="entry name" value="Nucleoside phosphorylase/phosphoribosyltransferase catalytic domain"/>
    <property type="match status" value="1"/>
</dbReference>
<gene>
    <name evidence="6" type="primary">trpD</name>
    <name evidence="6" type="ORF">TPPER_00025</name>
</gene>